<dbReference type="EMBL" id="JAICCE010000001">
    <property type="protein sequence ID" value="KAG9282087.1"/>
    <property type="molecule type" value="Genomic_DNA"/>
</dbReference>
<dbReference type="Gene3D" id="1.25.10.10">
    <property type="entry name" value="Leucine-rich Repeat Variant"/>
    <property type="match status" value="1"/>
</dbReference>
<evidence type="ECO:0000313" key="2">
    <source>
        <dbReference type="Proteomes" id="UP000752171"/>
    </source>
</evidence>
<dbReference type="PANTHER" id="PTHR46241:SF1">
    <property type="entry name" value="OUTER DYNEIN ARM-DOCKING COMPLEX SUBUNIT 2"/>
    <property type="match status" value="1"/>
</dbReference>
<comment type="caution">
    <text evidence="1">The sequence shown here is derived from an EMBL/GenBank/DDBJ whole genome shotgun (WGS) entry which is preliminary data.</text>
</comment>
<name>A0A8T2MFD9_ASTMX</name>
<reference evidence="1 2" key="1">
    <citation type="submission" date="2021-07" db="EMBL/GenBank/DDBJ databases">
        <authorList>
            <person name="Imarazene B."/>
            <person name="Zahm M."/>
            <person name="Klopp C."/>
            <person name="Cabau C."/>
            <person name="Beille S."/>
            <person name="Jouanno E."/>
            <person name="Castinel A."/>
            <person name="Lluch J."/>
            <person name="Gil L."/>
            <person name="Kuchtly C."/>
            <person name="Lopez Roques C."/>
            <person name="Donnadieu C."/>
            <person name="Parrinello H."/>
            <person name="Journot L."/>
            <person name="Du K."/>
            <person name="Schartl M."/>
            <person name="Retaux S."/>
            <person name="Guiguen Y."/>
        </authorList>
    </citation>
    <scope>NUCLEOTIDE SEQUENCE [LARGE SCALE GENOMIC DNA]</scope>
    <source>
        <strain evidence="1">Pach_M1</strain>
        <tissue evidence="1">Testis</tissue>
    </source>
</reference>
<gene>
    <name evidence="1" type="ORF">AMEX_G689</name>
</gene>
<protein>
    <submittedName>
        <fullName evidence="1">Armadillo repeat-containing protein 4 isoform X1</fullName>
    </submittedName>
</protein>
<dbReference type="InterPro" id="IPR016024">
    <property type="entry name" value="ARM-type_fold"/>
</dbReference>
<dbReference type="InterPro" id="IPR011989">
    <property type="entry name" value="ARM-like"/>
</dbReference>
<sequence>MVSILDSPDKELKCLAAETIANVAKFRRARRTVRQYGGIKRLVELLDCVPDSATLSAEQEKDVEVARCGALAAARAPGTKKLSARLEESLCSPACSNPPRRTCSSPWWALCRSVRPRAVTGLTSKQRE</sequence>
<organism evidence="1 2">
    <name type="scientific">Astyanax mexicanus</name>
    <name type="common">Blind cave fish</name>
    <name type="synonym">Astyanax fasciatus mexicanus</name>
    <dbReference type="NCBI Taxonomy" id="7994"/>
    <lineage>
        <taxon>Eukaryota</taxon>
        <taxon>Metazoa</taxon>
        <taxon>Chordata</taxon>
        <taxon>Craniata</taxon>
        <taxon>Vertebrata</taxon>
        <taxon>Euteleostomi</taxon>
        <taxon>Actinopterygii</taxon>
        <taxon>Neopterygii</taxon>
        <taxon>Teleostei</taxon>
        <taxon>Ostariophysi</taxon>
        <taxon>Characiformes</taxon>
        <taxon>Characoidei</taxon>
        <taxon>Acestrorhamphidae</taxon>
        <taxon>Acestrorhamphinae</taxon>
        <taxon>Astyanax</taxon>
    </lineage>
</organism>
<dbReference type="Proteomes" id="UP000752171">
    <property type="component" value="Unassembled WGS sequence"/>
</dbReference>
<dbReference type="AlphaFoldDB" id="A0A8T2MFD9"/>
<dbReference type="SUPFAM" id="SSF48371">
    <property type="entry name" value="ARM repeat"/>
    <property type="match status" value="1"/>
</dbReference>
<dbReference type="PANTHER" id="PTHR46241">
    <property type="entry name" value="ARMADILLO REPEAT-CONTAINING PROTEIN 4 ARMC4"/>
    <property type="match status" value="1"/>
</dbReference>
<proteinExistence type="predicted"/>
<evidence type="ECO:0000313" key="1">
    <source>
        <dbReference type="EMBL" id="KAG9282087.1"/>
    </source>
</evidence>
<accession>A0A8T2MFD9</accession>